<evidence type="ECO:0000313" key="1">
    <source>
        <dbReference type="EMBL" id="HCY80196.1"/>
    </source>
</evidence>
<reference evidence="1 2" key="1">
    <citation type="journal article" date="2018" name="Nat. Biotechnol.">
        <title>A standardized bacterial taxonomy based on genome phylogeny substantially revises the tree of life.</title>
        <authorList>
            <person name="Parks D.H."/>
            <person name="Chuvochina M."/>
            <person name="Waite D.W."/>
            <person name="Rinke C."/>
            <person name="Skarshewski A."/>
            <person name="Chaumeil P.A."/>
            <person name="Hugenholtz P."/>
        </authorList>
    </citation>
    <scope>NUCLEOTIDE SEQUENCE [LARGE SCALE GENOMIC DNA]</scope>
    <source>
        <strain evidence="1">UBA10227</strain>
    </source>
</reference>
<evidence type="ECO:0000313" key="2">
    <source>
        <dbReference type="Proteomes" id="UP000263268"/>
    </source>
</evidence>
<sequence length="100" mass="11666">MGRVKITSAECPSTEMDISLAHQHRLKKGMEGEGIYTDQCVKFCTKCRACYEIVMNRSRRNNKNIHIYTVEWFKDFPSYGKEKKTCPRCLGQEVIKIVEE</sequence>
<dbReference type="AlphaFoldDB" id="A0A3D6BLP5"/>
<comment type="caution">
    <text evidence="1">The sequence shown here is derived from an EMBL/GenBank/DDBJ whole genome shotgun (WGS) entry which is preliminary data.</text>
</comment>
<dbReference type="Proteomes" id="UP000263268">
    <property type="component" value="Unassembled WGS sequence"/>
</dbReference>
<evidence type="ECO:0008006" key="3">
    <source>
        <dbReference type="Google" id="ProtNLM"/>
    </source>
</evidence>
<protein>
    <recommendedName>
        <fullName evidence="3">Zinc-binding domain-containing protein</fullName>
    </recommendedName>
</protein>
<dbReference type="EMBL" id="DPRK01000013">
    <property type="protein sequence ID" value="HCY80196.1"/>
    <property type="molecule type" value="Genomic_DNA"/>
</dbReference>
<accession>A0A3D6BLP5</accession>
<gene>
    <name evidence="1" type="ORF">DHV22_00565</name>
</gene>
<proteinExistence type="predicted"/>
<name>A0A3D6BLP5_9FLAO</name>
<organism evidence="1 2">
    <name type="scientific">Xanthomarina gelatinilytica</name>
    <dbReference type="NCBI Taxonomy" id="1137281"/>
    <lineage>
        <taxon>Bacteria</taxon>
        <taxon>Pseudomonadati</taxon>
        <taxon>Bacteroidota</taxon>
        <taxon>Flavobacteriia</taxon>
        <taxon>Flavobacteriales</taxon>
        <taxon>Flavobacteriaceae</taxon>
        <taxon>Xanthomarina</taxon>
    </lineage>
</organism>